<accession>U9TAT6</accession>
<dbReference type="EMBL" id="KI297175">
    <property type="protein sequence ID" value="ESA00466.1"/>
    <property type="molecule type" value="Genomic_DNA"/>
</dbReference>
<proteinExistence type="predicted"/>
<gene>
    <name evidence="1" type="ORF">GLOINDRAFT_338526</name>
</gene>
<name>U9TAT6_RHIID</name>
<dbReference type="AlphaFoldDB" id="U9TAT6"/>
<reference evidence="1" key="1">
    <citation type="submission" date="2013-07" db="EMBL/GenBank/DDBJ databases">
        <title>The genome of an arbuscular mycorrhizal fungus provides insights into the evolution of the oldest plant symbiosis.</title>
        <authorList>
            <consortium name="DOE Joint Genome Institute"/>
            <person name="Tisserant E."/>
            <person name="Malbreil M."/>
            <person name="Kuo A."/>
            <person name="Kohler A."/>
            <person name="Symeonidi A."/>
            <person name="Balestrini R."/>
            <person name="Charron P."/>
            <person name="Duensing N."/>
            <person name="Frei-dit-Frey N."/>
            <person name="Gianinazzi-Pearson V."/>
            <person name="Gilbert B."/>
            <person name="Handa Y."/>
            <person name="Hijri M."/>
            <person name="Kaul R."/>
            <person name="Kawaguchi M."/>
            <person name="Krajinski F."/>
            <person name="Lammers P."/>
            <person name="Lapierre D."/>
            <person name="Masclaux F.G."/>
            <person name="Murat C."/>
            <person name="Morin E."/>
            <person name="Ndikumana S."/>
            <person name="Pagni M."/>
            <person name="Petitpierre D."/>
            <person name="Requena N."/>
            <person name="Rosikiewicz P."/>
            <person name="Riley R."/>
            <person name="Saito K."/>
            <person name="San Clemente H."/>
            <person name="Shapiro H."/>
            <person name="van Tuinen D."/>
            <person name="Becard G."/>
            <person name="Bonfante P."/>
            <person name="Paszkowski U."/>
            <person name="Shachar-Hill Y."/>
            <person name="Young J.P."/>
            <person name="Sanders I.R."/>
            <person name="Henrissat B."/>
            <person name="Rensing S.A."/>
            <person name="Grigoriev I.V."/>
            <person name="Corradi N."/>
            <person name="Roux C."/>
            <person name="Martin F."/>
        </authorList>
    </citation>
    <scope>NUCLEOTIDE SEQUENCE</scope>
    <source>
        <strain evidence="1">DAOM 197198</strain>
    </source>
</reference>
<dbReference type="HOGENOM" id="CLU_2185353_0_0_1"/>
<protein>
    <submittedName>
        <fullName evidence="1">Uncharacterized protein</fullName>
    </submittedName>
</protein>
<organism evidence="1">
    <name type="scientific">Rhizophagus irregularis (strain DAOM 181602 / DAOM 197198 / MUCL 43194)</name>
    <name type="common">Arbuscular mycorrhizal fungus</name>
    <name type="synonym">Glomus intraradices</name>
    <dbReference type="NCBI Taxonomy" id="747089"/>
    <lineage>
        <taxon>Eukaryota</taxon>
        <taxon>Fungi</taxon>
        <taxon>Fungi incertae sedis</taxon>
        <taxon>Mucoromycota</taxon>
        <taxon>Glomeromycotina</taxon>
        <taxon>Glomeromycetes</taxon>
        <taxon>Glomerales</taxon>
        <taxon>Glomeraceae</taxon>
        <taxon>Rhizophagus</taxon>
    </lineage>
</organism>
<evidence type="ECO:0000313" key="1">
    <source>
        <dbReference type="EMBL" id="ESA00466.1"/>
    </source>
</evidence>
<sequence>MQFLQLFHSHHLKPYNRVQKLLEDLERWLSNRDKGFKFKSKKNEWLHHLISGCPRNGYGYCKYSIHIIKITKKIRRLPFNDKAADAMSYIADKELKRMESYTIATAHYV</sequence>